<gene>
    <name evidence="2" type="ORF">GOBAR_AA09095</name>
</gene>
<name>A0A2P5Y7J8_GOSBA</name>
<evidence type="ECO:0000313" key="3">
    <source>
        <dbReference type="Proteomes" id="UP000239757"/>
    </source>
</evidence>
<dbReference type="Proteomes" id="UP000239757">
    <property type="component" value="Unassembled WGS sequence"/>
</dbReference>
<dbReference type="EMBL" id="KZ663572">
    <property type="protein sequence ID" value="PPS11546.1"/>
    <property type="molecule type" value="Genomic_DNA"/>
</dbReference>
<reference evidence="2 3" key="1">
    <citation type="submission" date="2015-01" db="EMBL/GenBank/DDBJ databases">
        <title>Genome of allotetraploid Gossypium barbadense reveals genomic plasticity and fiber elongation in cotton evolution.</title>
        <authorList>
            <person name="Chen X."/>
            <person name="Liu X."/>
            <person name="Zhao B."/>
            <person name="Zheng H."/>
            <person name="Hu Y."/>
            <person name="Lu G."/>
            <person name="Yang C."/>
            <person name="Chen J."/>
            <person name="Shan C."/>
            <person name="Zhang L."/>
            <person name="Zhou Y."/>
            <person name="Wang L."/>
            <person name="Guo W."/>
            <person name="Bai Y."/>
            <person name="Ruan J."/>
            <person name="Shangguan X."/>
            <person name="Mao Y."/>
            <person name="Jiang J."/>
            <person name="Zhu Y."/>
            <person name="Lei J."/>
            <person name="Kang H."/>
            <person name="Chen S."/>
            <person name="He X."/>
            <person name="Wang R."/>
            <person name="Wang Y."/>
            <person name="Chen J."/>
            <person name="Wang L."/>
            <person name="Yu S."/>
            <person name="Wang B."/>
            <person name="Wei J."/>
            <person name="Song S."/>
            <person name="Lu X."/>
            <person name="Gao Z."/>
            <person name="Gu W."/>
            <person name="Deng X."/>
            <person name="Ma D."/>
            <person name="Wang S."/>
            <person name="Liang W."/>
            <person name="Fang L."/>
            <person name="Cai C."/>
            <person name="Zhu X."/>
            <person name="Zhou B."/>
            <person name="Zhang Y."/>
            <person name="Chen Z."/>
            <person name="Xu S."/>
            <person name="Zhu R."/>
            <person name="Wang S."/>
            <person name="Zhang T."/>
            <person name="Zhao G."/>
        </authorList>
    </citation>
    <scope>NUCLEOTIDE SEQUENCE [LARGE SCALE GENOMIC DNA]</scope>
    <source>
        <strain evidence="3">cv. Xinhai21</strain>
        <tissue evidence="2">Leaf</tissue>
    </source>
</reference>
<evidence type="ECO:0000256" key="1">
    <source>
        <dbReference type="SAM" id="MobiDB-lite"/>
    </source>
</evidence>
<organism evidence="2 3">
    <name type="scientific">Gossypium barbadense</name>
    <name type="common">Sea Island cotton</name>
    <name type="synonym">Hibiscus barbadensis</name>
    <dbReference type="NCBI Taxonomy" id="3634"/>
    <lineage>
        <taxon>Eukaryota</taxon>
        <taxon>Viridiplantae</taxon>
        <taxon>Streptophyta</taxon>
        <taxon>Embryophyta</taxon>
        <taxon>Tracheophyta</taxon>
        <taxon>Spermatophyta</taxon>
        <taxon>Magnoliopsida</taxon>
        <taxon>eudicotyledons</taxon>
        <taxon>Gunneridae</taxon>
        <taxon>Pentapetalae</taxon>
        <taxon>rosids</taxon>
        <taxon>malvids</taxon>
        <taxon>Malvales</taxon>
        <taxon>Malvaceae</taxon>
        <taxon>Malvoideae</taxon>
        <taxon>Gossypium</taxon>
    </lineage>
</organism>
<dbReference type="AlphaFoldDB" id="A0A2P5Y7J8"/>
<protein>
    <submittedName>
        <fullName evidence="2">Uncharacterized protein</fullName>
    </submittedName>
</protein>
<proteinExistence type="predicted"/>
<accession>A0A2P5Y7J8</accession>
<sequence>MVSDALSHPRHQGPMLPMLSKTPARSSTKVSMLPDAFAQPRAYVVSGVRGYHTTEGPRMPRWMGRRLLFQKERDWDDIQILALGLGRDLLHRVQVADAGQSSRTLEAPRLPYDQRPKVQEVLVTKGERPPDVHRSIVGNAR</sequence>
<feature type="region of interest" description="Disordered" evidence="1">
    <location>
        <begin position="1"/>
        <end position="27"/>
    </location>
</feature>
<evidence type="ECO:0000313" key="2">
    <source>
        <dbReference type="EMBL" id="PPS11546.1"/>
    </source>
</evidence>